<evidence type="ECO:0000256" key="1">
    <source>
        <dbReference type="ARBA" id="ARBA00023172"/>
    </source>
</evidence>
<proteinExistence type="predicted"/>
<dbReference type="PROSITE" id="PS51898">
    <property type="entry name" value="TYR_RECOMBINASE"/>
    <property type="match status" value="1"/>
</dbReference>
<sequence length="97" mass="10552">MGHLKVTPHKLRHTAASLAIASGADVNVVQTMLGHKSATLTLDTYGHLFPDRLDEVSKKMHKRRAKQLAKAKAKLQKAERMAREAAEAVAALEEDAA</sequence>
<organism evidence="4 5">
    <name type="scientific">Streptomyces coeruleofuscus</name>
    <dbReference type="NCBI Taxonomy" id="66879"/>
    <lineage>
        <taxon>Bacteria</taxon>
        <taxon>Bacillati</taxon>
        <taxon>Actinomycetota</taxon>
        <taxon>Actinomycetes</taxon>
        <taxon>Kitasatosporales</taxon>
        <taxon>Streptomycetaceae</taxon>
        <taxon>Streptomyces</taxon>
    </lineage>
</organism>
<dbReference type="Pfam" id="PF00589">
    <property type="entry name" value="Phage_integrase"/>
    <property type="match status" value="1"/>
</dbReference>
<dbReference type="EMBL" id="BAAASE010000006">
    <property type="protein sequence ID" value="GAA2407529.1"/>
    <property type="molecule type" value="Genomic_DNA"/>
</dbReference>
<evidence type="ECO:0000256" key="2">
    <source>
        <dbReference type="SAM" id="Coils"/>
    </source>
</evidence>
<dbReference type="InterPro" id="IPR013762">
    <property type="entry name" value="Integrase-like_cat_sf"/>
</dbReference>
<protein>
    <recommendedName>
        <fullName evidence="3">Tyr recombinase domain-containing protein</fullName>
    </recommendedName>
</protein>
<evidence type="ECO:0000259" key="3">
    <source>
        <dbReference type="PROSITE" id="PS51898"/>
    </source>
</evidence>
<evidence type="ECO:0000313" key="5">
    <source>
        <dbReference type="Proteomes" id="UP001499986"/>
    </source>
</evidence>
<dbReference type="SUPFAM" id="SSF56349">
    <property type="entry name" value="DNA breaking-rejoining enzymes"/>
    <property type="match status" value="1"/>
</dbReference>
<keyword evidence="1" id="KW-0233">DNA recombination</keyword>
<keyword evidence="5" id="KW-1185">Reference proteome</keyword>
<name>A0ABN3IKI0_9ACTN</name>
<dbReference type="InterPro" id="IPR002104">
    <property type="entry name" value="Integrase_catalytic"/>
</dbReference>
<feature type="domain" description="Tyr recombinase" evidence="3">
    <location>
        <begin position="1"/>
        <end position="58"/>
    </location>
</feature>
<keyword evidence="2" id="KW-0175">Coiled coil</keyword>
<evidence type="ECO:0000313" key="4">
    <source>
        <dbReference type="EMBL" id="GAA2407529.1"/>
    </source>
</evidence>
<reference evidence="4 5" key="1">
    <citation type="journal article" date="2019" name="Int. J. Syst. Evol. Microbiol.">
        <title>The Global Catalogue of Microorganisms (GCM) 10K type strain sequencing project: providing services to taxonomists for standard genome sequencing and annotation.</title>
        <authorList>
            <consortium name="The Broad Institute Genomics Platform"/>
            <consortium name="The Broad Institute Genome Sequencing Center for Infectious Disease"/>
            <person name="Wu L."/>
            <person name="Ma J."/>
        </authorList>
    </citation>
    <scope>NUCLEOTIDE SEQUENCE [LARGE SCALE GENOMIC DNA]</scope>
    <source>
        <strain evidence="4 5">JCM 4358</strain>
    </source>
</reference>
<feature type="coiled-coil region" evidence="2">
    <location>
        <begin position="58"/>
        <end position="95"/>
    </location>
</feature>
<dbReference type="InterPro" id="IPR011010">
    <property type="entry name" value="DNA_brk_join_enz"/>
</dbReference>
<gene>
    <name evidence="4" type="ORF">GCM10010255_48640</name>
</gene>
<dbReference type="Gene3D" id="1.10.443.10">
    <property type="entry name" value="Intergrase catalytic core"/>
    <property type="match status" value="1"/>
</dbReference>
<dbReference type="Proteomes" id="UP001499986">
    <property type="component" value="Unassembled WGS sequence"/>
</dbReference>
<comment type="caution">
    <text evidence="4">The sequence shown here is derived from an EMBL/GenBank/DDBJ whole genome shotgun (WGS) entry which is preliminary data.</text>
</comment>
<accession>A0ABN3IKI0</accession>